<dbReference type="Gene3D" id="3.40.50.300">
    <property type="entry name" value="P-loop containing nucleotide triphosphate hydrolases"/>
    <property type="match status" value="1"/>
</dbReference>
<dbReference type="RefSeq" id="WP_025006382.1">
    <property type="nucleotide sequence ID" value="NZ_AZEL01000024.1"/>
</dbReference>
<reference evidence="1 2" key="1">
    <citation type="journal article" date="2015" name="Genome Announc.">
        <title>Expanding the biotechnology potential of lactobacilli through comparative genomics of 213 strains and associated genera.</title>
        <authorList>
            <person name="Sun Z."/>
            <person name="Harris H.M."/>
            <person name="McCann A."/>
            <person name="Guo C."/>
            <person name="Argimon S."/>
            <person name="Zhang W."/>
            <person name="Yang X."/>
            <person name="Jeffery I.B."/>
            <person name="Cooney J.C."/>
            <person name="Kagawa T.F."/>
            <person name="Liu W."/>
            <person name="Song Y."/>
            <person name="Salvetti E."/>
            <person name="Wrobel A."/>
            <person name="Rasinkangas P."/>
            <person name="Parkhill J."/>
            <person name="Rea M.C."/>
            <person name="O'Sullivan O."/>
            <person name="Ritari J."/>
            <person name="Douillard F.P."/>
            <person name="Paul Ross R."/>
            <person name="Yang R."/>
            <person name="Briner A.E."/>
            <person name="Felis G.E."/>
            <person name="de Vos W.M."/>
            <person name="Barrangou R."/>
            <person name="Klaenhammer T.R."/>
            <person name="Caufield P.W."/>
            <person name="Cui Y."/>
            <person name="Zhang H."/>
            <person name="O'Toole P.W."/>
        </authorList>
    </citation>
    <scope>NUCLEOTIDE SEQUENCE [LARGE SCALE GENOMIC DNA]</scope>
    <source>
        <strain evidence="1 2">DSM 10532</strain>
    </source>
</reference>
<dbReference type="NCBIfam" id="NF005257">
    <property type="entry name" value="PRK06762.3-2"/>
    <property type="match status" value="1"/>
</dbReference>
<dbReference type="NCBIfam" id="NF005255">
    <property type="entry name" value="PRK06762.2-2"/>
    <property type="match status" value="1"/>
</dbReference>
<dbReference type="GO" id="GO:0004812">
    <property type="term" value="F:aminoacyl-tRNA ligase activity"/>
    <property type="evidence" value="ECO:0007669"/>
    <property type="project" value="UniProtKB-KW"/>
</dbReference>
<dbReference type="EMBL" id="AZEL01000024">
    <property type="protein sequence ID" value="KRL23614.1"/>
    <property type="molecule type" value="Genomic_DNA"/>
</dbReference>
<protein>
    <submittedName>
        <fullName evidence="1">Valyl-trna synthetase</fullName>
    </submittedName>
</protein>
<evidence type="ECO:0000313" key="2">
    <source>
        <dbReference type="Proteomes" id="UP000051311"/>
    </source>
</evidence>
<keyword evidence="1" id="KW-0030">Aminoacyl-tRNA synthetase</keyword>
<accession>A0A0R1NTJ1</accession>
<dbReference type="Proteomes" id="UP000051311">
    <property type="component" value="Unassembled WGS sequence"/>
</dbReference>
<gene>
    <name evidence="1" type="ORF">FC37_GL000883</name>
</gene>
<dbReference type="AlphaFoldDB" id="A0A0R1NTJ1"/>
<dbReference type="NCBIfam" id="NF005253">
    <property type="entry name" value="PRK06762.1-4"/>
    <property type="match status" value="1"/>
</dbReference>
<name>A0A0R1NTJ1_9LACO</name>
<evidence type="ECO:0000313" key="1">
    <source>
        <dbReference type="EMBL" id="KRL23614.1"/>
    </source>
</evidence>
<dbReference type="STRING" id="1423748.FC37_GL000883"/>
<organism evidence="1 2">
    <name type="scientific">Lactobacillus gallinarum DSM 10532 = JCM 2011</name>
    <dbReference type="NCBI Taxonomy" id="1423748"/>
    <lineage>
        <taxon>Bacteria</taxon>
        <taxon>Bacillati</taxon>
        <taxon>Bacillota</taxon>
        <taxon>Bacilli</taxon>
        <taxon>Lactobacillales</taxon>
        <taxon>Lactobacillaceae</taxon>
        <taxon>Lactobacillus</taxon>
    </lineage>
</organism>
<dbReference type="PATRIC" id="fig|1423748.3.peg.928"/>
<dbReference type="Pfam" id="PF13671">
    <property type="entry name" value="AAA_33"/>
    <property type="match status" value="1"/>
</dbReference>
<dbReference type="eggNOG" id="COG0645">
    <property type="taxonomic scope" value="Bacteria"/>
</dbReference>
<proteinExistence type="predicted"/>
<dbReference type="InterPro" id="IPR027417">
    <property type="entry name" value="P-loop_NTPase"/>
</dbReference>
<keyword evidence="1" id="KW-0436">Ligase</keyword>
<dbReference type="OrthoDB" id="9781848at2"/>
<comment type="caution">
    <text evidence="1">The sequence shown here is derived from an EMBL/GenBank/DDBJ whole genome shotgun (WGS) entry which is preliminary data.</text>
</comment>
<dbReference type="SUPFAM" id="SSF52540">
    <property type="entry name" value="P-loop containing nucleoside triphosphate hydrolases"/>
    <property type="match status" value="1"/>
</dbReference>
<sequence length="164" mass="19073">MSNLIILRGNSGSGKTTLSKQIQKKIGKNTLLIPQDTVRREMLNAKDGADNPAISLLMDLLGYGHEHCDYVILEGILNVKWYAPVFKKAKELFGDRINAYYFDIPFEETMKRHQERHISSFGEEKMRSWWLEKDYIGFIPEKKFTIDMSLEDELEVVMNDVVKR</sequence>